<dbReference type="RefSeq" id="WP_111458082.1">
    <property type="nucleotide sequence ID" value="NZ_QFYP01000001.1"/>
</dbReference>
<keyword evidence="1" id="KW-0732">Signal</keyword>
<evidence type="ECO:0000313" key="3">
    <source>
        <dbReference type="Proteomes" id="UP000249842"/>
    </source>
</evidence>
<accession>A0A328B091</accession>
<organism evidence="2 3">
    <name type="scientific">Phenylobacterium hankyongense</name>
    <dbReference type="NCBI Taxonomy" id="1813876"/>
    <lineage>
        <taxon>Bacteria</taxon>
        <taxon>Pseudomonadati</taxon>
        <taxon>Pseudomonadota</taxon>
        <taxon>Alphaproteobacteria</taxon>
        <taxon>Caulobacterales</taxon>
        <taxon>Caulobacteraceae</taxon>
        <taxon>Phenylobacterium</taxon>
    </lineage>
</organism>
<evidence type="ECO:0000256" key="1">
    <source>
        <dbReference type="SAM" id="SignalP"/>
    </source>
</evidence>
<proteinExistence type="predicted"/>
<reference evidence="3" key="1">
    <citation type="submission" date="2018-05" db="EMBL/GenBank/DDBJ databases">
        <authorList>
            <person name="Li X."/>
        </authorList>
    </citation>
    <scope>NUCLEOTIDE SEQUENCE [LARGE SCALE GENOMIC DNA]</scope>
    <source>
        <strain evidence="3">HKS-05</strain>
    </source>
</reference>
<feature type="signal peptide" evidence="1">
    <location>
        <begin position="1"/>
        <end position="22"/>
    </location>
</feature>
<name>A0A328B091_9CAUL</name>
<dbReference type="EMBL" id="QFYP01000001">
    <property type="protein sequence ID" value="RAK60790.1"/>
    <property type="molecule type" value="Genomic_DNA"/>
</dbReference>
<keyword evidence="3" id="KW-1185">Reference proteome</keyword>
<feature type="chain" id="PRO_5016338637" evidence="1">
    <location>
        <begin position="23"/>
        <end position="137"/>
    </location>
</feature>
<dbReference type="Proteomes" id="UP000249842">
    <property type="component" value="Unassembled WGS sequence"/>
</dbReference>
<protein>
    <submittedName>
        <fullName evidence="2">Uncharacterized protein</fullName>
    </submittedName>
</protein>
<comment type="caution">
    <text evidence="2">The sequence shown here is derived from an EMBL/GenBank/DDBJ whole genome shotgun (WGS) entry which is preliminary data.</text>
</comment>
<dbReference type="AlphaFoldDB" id="A0A328B091"/>
<sequence>MFKNAALAAFAAAVLAAPAAAAAQPYYSHPYGRLDRAQYDAPPRGDWYQGGRSRFRGYPEFRGVEAHIREEIVDGVRDDLIDRDDARDLMEQLHDIQLQEAREFRVHGWNLPEDDRNRIRAQLDQLDQLVDQIGSET</sequence>
<gene>
    <name evidence="2" type="ORF">DJ021_13725</name>
</gene>
<evidence type="ECO:0000313" key="2">
    <source>
        <dbReference type="EMBL" id="RAK60790.1"/>
    </source>
</evidence>